<keyword evidence="4" id="KW-1185">Reference proteome</keyword>
<feature type="transmembrane region" description="Helical" evidence="1">
    <location>
        <begin position="326"/>
        <end position="344"/>
    </location>
</feature>
<dbReference type="AlphaFoldDB" id="A0A2J6R0H4"/>
<evidence type="ECO:0000313" key="4">
    <source>
        <dbReference type="Proteomes" id="UP000235786"/>
    </source>
</evidence>
<reference evidence="3 4" key="1">
    <citation type="submission" date="2016-04" db="EMBL/GenBank/DDBJ databases">
        <title>A degradative enzymes factory behind the ericoid mycorrhizal symbiosis.</title>
        <authorList>
            <consortium name="DOE Joint Genome Institute"/>
            <person name="Martino E."/>
            <person name="Morin E."/>
            <person name="Grelet G."/>
            <person name="Kuo A."/>
            <person name="Kohler A."/>
            <person name="Daghino S."/>
            <person name="Barry K."/>
            <person name="Choi C."/>
            <person name="Cichocki N."/>
            <person name="Clum A."/>
            <person name="Copeland A."/>
            <person name="Hainaut M."/>
            <person name="Haridas S."/>
            <person name="Labutti K."/>
            <person name="Lindquist E."/>
            <person name="Lipzen A."/>
            <person name="Khouja H.-R."/>
            <person name="Murat C."/>
            <person name="Ohm R."/>
            <person name="Olson A."/>
            <person name="Spatafora J."/>
            <person name="Veneault-Fourrey C."/>
            <person name="Henrissat B."/>
            <person name="Grigoriev I."/>
            <person name="Martin F."/>
            <person name="Perotto S."/>
        </authorList>
    </citation>
    <scope>NUCLEOTIDE SEQUENCE [LARGE SCALE GENOMIC DNA]</scope>
    <source>
        <strain evidence="3 4">F</strain>
    </source>
</reference>
<accession>A0A2J6R0H4</accession>
<feature type="domain" description="DUF6594" evidence="2">
    <location>
        <begin position="162"/>
        <end position="365"/>
    </location>
</feature>
<organism evidence="3 4">
    <name type="scientific">Hyaloscypha variabilis (strain UAMH 11265 / GT02V1 / F)</name>
    <name type="common">Meliniomyces variabilis</name>
    <dbReference type="NCBI Taxonomy" id="1149755"/>
    <lineage>
        <taxon>Eukaryota</taxon>
        <taxon>Fungi</taxon>
        <taxon>Dikarya</taxon>
        <taxon>Ascomycota</taxon>
        <taxon>Pezizomycotina</taxon>
        <taxon>Leotiomycetes</taxon>
        <taxon>Helotiales</taxon>
        <taxon>Hyaloscyphaceae</taxon>
        <taxon>Hyaloscypha</taxon>
        <taxon>Hyaloscypha variabilis</taxon>
    </lineage>
</organism>
<name>A0A2J6R0H4_HYAVF</name>
<feature type="transmembrane region" description="Helical" evidence="1">
    <location>
        <begin position="301"/>
        <end position="320"/>
    </location>
</feature>
<dbReference type="EMBL" id="KZ613960">
    <property type="protein sequence ID" value="PMD32015.1"/>
    <property type="molecule type" value="Genomic_DNA"/>
</dbReference>
<evidence type="ECO:0000313" key="3">
    <source>
        <dbReference type="EMBL" id="PMD32015.1"/>
    </source>
</evidence>
<dbReference type="Proteomes" id="UP000235786">
    <property type="component" value="Unassembled WGS sequence"/>
</dbReference>
<gene>
    <name evidence="3" type="ORF">L207DRAFT_572316</name>
</gene>
<dbReference type="Pfam" id="PF20237">
    <property type="entry name" value="DUF6594"/>
    <property type="match status" value="1"/>
</dbReference>
<keyword evidence="1" id="KW-1133">Transmembrane helix</keyword>
<keyword evidence="1" id="KW-0812">Transmembrane</keyword>
<dbReference type="OrthoDB" id="3546297at2759"/>
<evidence type="ECO:0000259" key="2">
    <source>
        <dbReference type="Pfam" id="PF20237"/>
    </source>
</evidence>
<keyword evidence="1" id="KW-0472">Membrane</keyword>
<sequence>MSQSAEEQAQSLAGSVAAAARYPQEVNFEIPPVRQVTGLPPLDPKFRYSRTKVLKRNGSYDPEFFQSRNINLDESFFESFTSYHLRADNLPVIVDGYDSDEESAGSDEDDNLRTKMTPLSLFDGLGDNDEQVGSLTEKSLEGPSGQVLAFRKLVEMNKSFALAEMREELRVIRTAGTTSREQMARVRKMLADFAIIKDTSIKMALEHEEQRLMELRCEEHVRLYPPTRRNTNLSVAEQATVEAQEAEKQKKHIDFGKQLLALGQPGGFAKWAGIRTVSLDTYLNRVVRKRTLRRADFPKRFVVCIGGGVALVVPMVIMVFDSSLTKSLVTVSVATVLIAALIAWNSNGEPHELLGATAAYAAVLVIFVGFNSP</sequence>
<feature type="transmembrane region" description="Helical" evidence="1">
    <location>
        <begin position="353"/>
        <end position="370"/>
    </location>
</feature>
<dbReference type="STRING" id="1149755.A0A2J6R0H4"/>
<evidence type="ECO:0000256" key="1">
    <source>
        <dbReference type="SAM" id="Phobius"/>
    </source>
</evidence>
<dbReference type="InterPro" id="IPR046529">
    <property type="entry name" value="DUF6594"/>
</dbReference>
<protein>
    <recommendedName>
        <fullName evidence="2">DUF6594 domain-containing protein</fullName>
    </recommendedName>
</protein>
<proteinExistence type="predicted"/>